<dbReference type="Pfam" id="PF19516">
    <property type="entry name" value="DUF6049"/>
    <property type="match status" value="1"/>
</dbReference>
<proteinExistence type="predicted"/>
<evidence type="ECO:0000256" key="1">
    <source>
        <dbReference type="SAM" id="MobiDB-lite"/>
    </source>
</evidence>
<organism evidence="4 5">
    <name type="scientific">Pseudonocardia xishanensis</name>
    <dbReference type="NCBI Taxonomy" id="630995"/>
    <lineage>
        <taxon>Bacteria</taxon>
        <taxon>Bacillati</taxon>
        <taxon>Actinomycetota</taxon>
        <taxon>Actinomycetes</taxon>
        <taxon>Pseudonocardiales</taxon>
        <taxon>Pseudonocardiaceae</taxon>
        <taxon>Pseudonocardia</taxon>
    </lineage>
</organism>
<dbReference type="RefSeq" id="WP_345414357.1">
    <property type="nucleotide sequence ID" value="NZ_BAABGT010000024.1"/>
</dbReference>
<feature type="chain" id="PRO_5046421310" evidence="3">
    <location>
        <begin position="24"/>
        <end position="801"/>
    </location>
</feature>
<feature type="compositionally biased region" description="Gly residues" evidence="1">
    <location>
        <begin position="724"/>
        <end position="735"/>
    </location>
</feature>
<keyword evidence="2" id="KW-0472">Membrane</keyword>
<keyword evidence="2" id="KW-0812">Transmembrane</keyword>
<protein>
    <submittedName>
        <fullName evidence="4">DUF6049 family protein</fullName>
    </submittedName>
</protein>
<dbReference type="InterPro" id="IPR046112">
    <property type="entry name" value="DUF6049"/>
</dbReference>
<reference evidence="5" key="1">
    <citation type="journal article" date="2019" name="Int. J. Syst. Evol. Microbiol.">
        <title>The Global Catalogue of Microorganisms (GCM) 10K type strain sequencing project: providing services to taxonomists for standard genome sequencing and annotation.</title>
        <authorList>
            <consortium name="The Broad Institute Genomics Platform"/>
            <consortium name="The Broad Institute Genome Sequencing Center for Infectious Disease"/>
            <person name="Wu L."/>
            <person name="Ma J."/>
        </authorList>
    </citation>
    <scope>NUCLEOTIDE SEQUENCE [LARGE SCALE GENOMIC DNA]</scope>
    <source>
        <strain evidence="5">JCM 17906</strain>
    </source>
</reference>
<keyword evidence="5" id="KW-1185">Reference proteome</keyword>
<dbReference type="Proteomes" id="UP001501598">
    <property type="component" value="Unassembled WGS sequence"/>
</dbReference>
<evidence type="ECO:0000256" key="3">
    <source>
        <dbReference type="SAM" id="SignalP"/>
    </source>
</evidence>
<evidence type="ECO:0000256" key="2">
    <source>
        <dbReference type="SAM" id="Phobius"/>
    </source>
</evidence>
<feature type="signal peptide" evidence="3">
    <location>
        <begin position="1"/>
        <end position="23"/>
    </location>
</feature>
<evidence type="ECO:0000313" key="4">
    <source>
        <dbReference type="EMBL" id="GAA4541871.1"/>
    </source>
</evidence>
<keyword evidence="2" id="KW-1133">Transmembrane helix</keyword>
<name>A0ABP8RLX8_9PSEU</name>
<evidence type="ECO:0000313" key="5">
    <source>
        <dbReference type="Proteomes" id="UP001501598"/>
    </source>
</evidence>
<dbReference type="EMBL" id="BAABGT010000024">
    <property type="protein sequence ID" value="GAA4541871.1"/>
    <property type="molecule type" value="Genomic_DNA"/>
</dbReference>
<comment type="caution">
    <text evidence="4">The sequence shown here is derived from an EMBL/GenBank/DDBJ whole genome shotgun (WGS) entry which is preliminary data.</text>
</comment>
<gene>
    <name evidence="4" type="ORF">GCM10023175_16470</name>
</gene>
<feature type="transmembrane region" description="Helical" evidence="2">
    <location>
        <begin position="688"/>
        <end position="708"/>
    </location>
</feature>
<accession>A0ABP8RLX8</accession>
<sequence length="801" mass="80641">MRAAAALLAVLAVLLLGAAPAAAEPEAPVAERDTGLRLDVTGVGPRIVTADSSTLVVTGQLTNTGPSAVSAIGVRVQRSDPLRTEAAVRDALAGDDAADAVTPDFTDLPDLAPGASAPVTLSVPLTGPAASTLALTRVGVHALLVNVNATRDGVRSRMAAVRMLLPVLGLPGQPGAPDPHPTTVLYPLVDPPRRLPTVPGEPVTLTDDDLAASFAPGGRLDGLVDALATRAPVGSPLRAGVCVAVDPELVETASQMSGGYQVRAAEGTLTPGAGADAARAWLAKTSTTLRGSCVLALPQSDADLVALVRSGASDLAARAVADGRRIAGQLLGTPVLADTVWPVAGALDEPTLQDVATAEDGSSAVVLAADALDQGGAARTAGVLPIAGPDRNTTTTAVLTDPLLTEAATGAGDTTASRSPAGGPGPLGAQDALGALAFRALTADPAAGPLVLAPPHEWRIDGQGAAALLEGVGRLISTGAVEPRALGASVAAGPAPEADRERLVYPLRIGAQEIPPAVVRNLTAARDDVERLRAASDYEVGVGAPPDQVFDPLLRGLLRGASAQWRGRPAEAAAQADLVSARIGELVGSVRVLQPPGPFSLGTRDAPVPLTVANGLPITMTVRVELTSTAGLRVAPIPVQRVPPLGRVQVRVNAEVLRAGQFTVEAAVRTPDGGALGEPTRLQVRSTVYGTVTIWLTAAAGALLVLLAGRRIWRRIRGDRSGSGPDGGTGGGPSGPSGPDGPPPPPARPAPPMAVGPPHDSSTQVRRVMHPAGPGPGDREVPAVGPHVTRRGMSSADGDLP</sequence>
<feature type="compositionally biased region" description="Pro residues" evidence="1">
    <location>
        <begin position="739"/>
        <end position="755"/>
    </location>
</feature>
<feature type="region of interest" description="Disordered" evidence="1">
    <location>
        <begin position="717"/>
        <end position="801"/>
    </location>
</feature>
<keyword evidence="3" id="KW-0732">Signal</keyword>